<evidence type="ECO:0000313" key="3">
    <source>
        <dbReference type="Proteomes" id="UP000014244"/>
    </source>
</evidence>
<dbReference type="Proteomes" id="UP000014244">
    <property type="component" value="Unassembled WGS sequence"/>
</dbReference>
<dbReference type="Pfam" id="PF16069">
    <property type="entry name" value="DUF4811"/>
    <property type="match status" value="1"/>
</dbReference>
<accession>A0A829H8B4</accession>
<reference evidence="2 3" key="1">
    <citation type="journal article" date="2013" name="PLoS ONE">
        <title>Lactobacillus paracasei comparative genomics: towards species pan-genome definition and exploitation of diversity.</title>
        <authorList>
            <person name="Smokvina T."/>
            <person name="Wels M."/>
            <person name="Polka J."/>
            <person name="Chervaux C."/>
            <person name="Brisse S."/>
            <person name="Boekhorst J."/>
            <person name="van Hylckama Vlieg J.E."/>
            <person name="Siezen R.J."/>
        </authorList>
    </citation>
    <scope>NUCLEOTIDE SEQUENCE [LARGE SCALE GENOMIC DNA]</scope>
    <source>
        <strain evidence="2 3">Lpp41</strain>
    </source>
</reference>
<proteinExistence type="predicted"/>
<sequence length="105" mass="11681">MILWFLGLTVIGLYLSFIMMKRSSLRSTLIAVFGIGVVGSLLLITLNDNAHFGMVKRTTTDEQTIYTASPNAQLPMLLKQTLARMASMLSTFINRSEEKTVHTKA</sequence>
<feature type="transmembrane region" description="Helical" evidence="1">
    <location>
        <begin position="28"/>
        <end position="47"/>
    </location>
</feature>
<organism evidence="2 3">
    <name type="scientific">Lacticaseibacillus paracasei subsp. paracasei Lpp41</name>
    <dbReference type="NCBI Taxonomy" id="1256208"/>
    <lineage>
        <taxon>Bacteria</taxon>
        <taxon>Bacillati</taxon>
        <taxon>Bacillota</taxon>
        <taxon>Bacilli</taxon>
        <taxon>Lactobacillales</taxon>
        <taxon>Lactobacillaceae</taxon>
        <taxon>Lacticaseibacillus</taxon>
    </lineage>
</organism>
<keyword evidence="1" id="KW-1133">Transmembrane helix</keyword>
<keyword evidence="1" id="KW-0812">Transmembrane</keyword>
<protein>
    <recommendedName>
        <fullName evidence="4">DUF4811 domain-containing protein</fullName>
    </recommendedName>
</protein>
<evidence type="ECO:0000256" key="1">
    <source>
        <dbReference type="SAM" id="Phobius"/>
    </source>
</evidence>
<dbReference type="EMBL" id="ANKE01000272">
    <property type="protein sequence ID" value="EPC73903.1"/>
    <property type="molecule type" value="Genomic_DNA"/>
</dbReference>
<dbReference type="InterPro" id="IPR032083">
    <property type="entry name" value="DUF4811"/>
</dbReference>
<dbReference type="AlphaFoldDB" id="A0A829H8B4"/>
<comment type="caution">
    <text evidence="2">The sequence shown here is derived from an EMBL/GenBank/DDBJ whole genome shotgun (WGS) entry which is preliminary data.</text>
</comment>
<evidence type="ECO:0008006" key="4">
    <source>
        <dbReference type="Google" id="ProtNLM"/>
    </source>
</evidence>
<evidence type="ECO:0000313" key="2">
    <source>
        <dbReference type="EMBL" id="EPC73903.1"/>
    </source>
</evidence>
<keyword evidence="1" id="KW-0472">Membrane</keyword>
<feature type="non-terminal residue" evidence="2">
    <location>
        <position position="105"/>
    </location>
</feature>
<name>A0A829H8B4_LACPA</name>
<gene>
    <name evidence="2" type="ORF">Lpp41_05703</name>
</gene>